<proteinExistence type="predicted"/>
<comment type="caution">
    <text evidence="2">The sequence shown here is derived from an EMBL/GenBank/DDBJ whole genome shotgun (WGS) entry which is preliminary data.</text>
</comment>
<protein>
    <submittedName>
        <fullName evidence="2">Uncharacterized protein</fullName>
    </submittedName>
</protein>
<reference evidence="2 3" key="1">
    <citation type="journal article" date="2022" name="G3 (Bethesda)">
        <title>Whole-genome sequence and methylome profiling of the almond [Prunus dulcis (Mill.) D.A. Webb] cultivar 'Nonpareil'.</title>
        <authorList>
            <person name="D'Amico-Willman K.M."/>
            <person name="Ouma W.Z."/>
            <person name="Meulia T."/>
            <person name="Sideli G.M."/>
            <person name="Gradziel T.M."/>
            <person name="Fresnedo-Ramirez J."/>
        </authorList>
    </citation>
    <scope>NUCLEOTIDE SEQUENCE [LARGE SCALE GENOMIC DNA]</scope>
    <source>
        <strain evidence="2">Clone GOH B32 T37-40</strain>
    </source>
</reference>
<evidence type="ECO:0000313" key="3">
    <source>
        <dbReference type="Proteomes" id="UP001054821"/>
    </source>
</evidence>
<evidence type="ECO:0000256" key="1">
    <source>
        <dbReference type="SAM" id="Phobius"/>
    </source>
</evidence>
<sequence length="95" mass="10756">MLAERCKISYKAPLVLDPNRNNITDLLVKVALIVSRILFFMLMLVGVLGRLLWPSISQFAFLQRISLSHLSSASPEKSRLYLGFSRILLLISPQL</sequence>
<keyword evidence="3" id="KW-1185">Reference proteome</keyword>
<feature type="transmembrane region" description="Helical" evidence="1">
    <location>
        <begin position="26"/>
        <end position="53"/>
    </location>
</feature>
<dbReference type="Proteomes" id="UP001054821">
    <property type="component" value="Chromosome 2"/>
</dbReference>
<organism evidence="2 3">
    <name type="scientific">Prunus dulcis</name>
    <name type="common">Almond</name>
    <name type="synonym">Amygdalus dulcis</name>
    <dbReference type="NCBI Taxonomy" id="3755"/>
    <lineage>
        <taxon>Eukaryota</taxon>
        <taxon>Viridiplantae</taxon>
        <taxon>Streptophyta</taxon>
        <taxon>Embryophyta</taxon>
        <taxon>Tracheophyta</taxon>
        <taxon>Spermatophyta</taxon>
        <taxon>Magnoliopsida</taxon>
        <taxon>eudicotyledons</taxon>
        <taxon>Gunneridae</taxon>
        <taxon>Pentapetalae</taxon>
        <taxon>rosids</taxon>
        <taxon>fabids</taxon>
        <taxon>Rosales</taxon>
        <taxon>Rosaceae</taxon>
        <taxon>Amygdaloideae</taxon>
        <taxon>Amygdaleae</taxon>
        <taxon>Prunus</taxon>
    </lineage>
</organism>
<keyword evidence="1" id="KW-0812">Transmembrane</keyword>
<keyword evidence="1" id="KW-1133">Transmembrane helix</keyword>
<keyword evidence="1" id="KW-0472">Membrane</keyword>
<accession>A0AAD4ZDF4</accession>
<gene>
    <name evidence="2" type="ORF">L3X38_009795</name>
</gene>
<dbReference type="EMBL" id="JAJFAZ020000002">
    <property type="protein sequence ID" value="KAI5341920.1"/>
    <property type="molecule type" value="Genomic_DNA"/>
</dbReference>
<evidence type="ECO:0000313" key="2">
    <source>
        <dbReference type="EMBL" id="KAI5341920.1"/>
    </source>
</evidence>
<name>A0AAD4ZDF4_PRUDU</name>
<dbReference type="AlphaFoldDB" id="A0AAD4ZDF4"/>